<feature type="compositionally biased region" description="Polar residues" evidence="1">
    <location>
        <begin position="688"/>
        <end position="705"/>
    </location>
</feature>
<sequence length="735" mass="79834">MTTALLIGVVGSGPAPDLSGASRGISALVGQAGPDVACSYIFWPAATLRRRRSKPVALDAAAEIGETICSAWPAANSSKSSLLELLAALPDLISAHAVAVVIGDAPRTTLTTACSRALRVLLLGLKQTRLIWLDTAGDPPKSGTVAFGRALARAGAALIVPGQLKTHLRSFRVSTMPLLPPTTQTIVKAALVWPGSPAVSVAAFNIKGRLTATSTFGLGECRRALLLDMDEALDAPASWIFLRKAHAGLACATRDNRVALIQTCGGEHALLFPITNAMFCVFRIGHETLSRLRQCIREVPLTDDGVEAVVEPLDIWGHPSPSQGDERTEFHGELISGPVREWDAQVKLDWETLDSGQDPVAERLQALRDLHKRKMAGDPVDSVADVTNADVAVDNPLQSWTKDILDGTIDMADASRTLKAVERSFQSTRGIDRQACRQIVLQSLYRILDGSCSGTDRLQFLKLQIICDFEVARLTESPDPMVAVTGLKRRAAMLAVLLSDAPHDSLRTFLGQVIYKQYGALFPLTLLDIYEDLDVRPPTLLGAPVSEDDSIPSTLRVSTPRLDSLEDEFVPTAEFRLSSPRRRSSVDDGSTLLDMISNEGSLKRRRTISGHIASLSRADSQVRWSRSFTDRESKRRRSEGRSQHRDNSDLSQQRTHVLVEASPSRMEAGGLFSPRRTAVLSSLGLSVTESPQVASSSRSLHNLTSPRRRSSMSACPTVHRVLRFDDDDDTVIPPR</sequence>
<evidence type="ECO:0000313" key="3">
    <source>
        <dbReference type="Proteomes" id="UP000039324"/>
    </source>
</evidence>
<feature type="region of interest" description="Disordered" evidence="1">
    <location>
        <begin position="688"/>
        <end position="714"/>
    </location>
</feature>
<dbReference type="AlphaFoldDB" id="A0A0G4IS42"/>
<feature type="compositionally biased region" description="Basic and acidic residues" evidence="1">
    <location>
        <begin position="628"/>
        <end position="648"/>
    </location>
</feature>
<evidence type="ECO:0000313" key="2">
    <source>
        <dbReference type="EMBL" id="CEO97989.1"/>
    </source>
</evidence>
<organism evidence="2 3">
    <name type="scientific">Plasmodiophora brassicae</name>
    <name type="common">Clubroot disease agent</name>
    <dbReference type="NCBI Taxonomy" id="37360"/>
    <lineage>
        <taxon>Eukaryota</taxon>
        <taxon>Sar</taxon>
        <taxon>Rhizaria</taxon>
        <taxon>Endomyxa</taxon>
        <taxon>Phytomyxea</taxon>
        <taxon>Plasmodiophorida</taxon>
        <taxon>Plasmodiophoridae</taxon>
        <taxon>Plasmodiophora</taxon>
    </lineage>
</organism>
<dbReference type="EMBL" id="CDSF01000081">
    <property type="protein sequence ID" value="CEO97989.1"/>
    <property type="molecule type" value="Genomic_DNA"/>
</dbReference>
<accession>A0A0G4IS42</accession>
<gene>
    <name evidence="2" type="ORF">PBRA_006103</name>
</gene>
<keyword evidence="3" id="KW-1185">Reference proteome</keyword>
<evidence type="ECO:0000256" key="1">
    <source>
        <dbReference type="SAM" id="MobiDB-lite"/>
    </source>
</evidence>
<dbReference type="Proteomes" id="UP000039324">
    <property type="component" value="Unassembled WGS sequence"/>
</dbReference>
<name>A0A0G4IS42_PLABS</name>
<reference evidence="2 3" key="1">
    <citation type="submission" date="2015-02" db="EMBL/GenBank/DDBJ databases">
        <authorList>
            <person name="Chooi Y.-H."/>
        </authorList>
    </citation>
    <scope>NUCLEOTIDE SEQUENCE [LARGE SCALE GENOMIC DNA]</scope>
    <source>
        <strain evidence="2">E3</strain>
    </source>
</reference>
<proteinExistence type="predicted"/>
<feature type="region of interest" description="Disordered" evidence="1">
    <location>
        <begin position="626"/>
        <end position="655"/>
    </location>
</feature>
<protein>
    <submittedName>
        <fullName evidence="2">Uncharacterized protein</fullName>
    </submittedName>
</protein>